<gene>
    <name evidence="1" type="ORF">D4765_04590</name>
</gene>
<evidence type="ECO:0000313" key="1">
    <source>
        <dbReference type="EMBL" id="TIH39352.1"/>
    </source>
</evidence>
<dbReference type="InterPro" id="IPR036702">
    <property type="entry name" value="ComB-like_sf"/>
</dbReference>
<proteinExistence type="predicted"/>
<dbReference type="SUPFAM" id="SSF142823">
    <property type="entry name" value="ComB-like"/>
    <property type="match status" value="1"/>
</dbReference>
<dbReference type="EMBL" id="QYRT01000006">
    <property type="protein sequence ID" value="TIH39352.1"/>
    <property type="molecule type" value="Genomic_DNA"/>
</dbReference>
<dbReference type="GO" id="GO:0000287">
    <property type="term" value="F:magnesium ion binding"/>
    <property type="evidence" value="ECO:0007669"/>
    <property type="project" value="InterPro"/>
</dbReference>
<sequence>MTSSPSSAVPESAVVVAAPADAAAFAPVAAQTHYQVRFGRGASGLVEVGAHADVVVWVDALPSLSADGTLVPPALPPFPELPTPAAPPLFLAGLPTRTRAAEWMLAHQVAAGSRVSVAVIAAHDTVEDTLAAGAVIDALAGLGIDFSSPEAAVVCASFTALERAVGHLLSASVSGRELIAAGHGDELAAAAVVGS</sequence>
<evidence type="ECO:0008006" key="3">
    <source>
        <dbReference type="Google" id="ProtNLM"/>
    </source>
</evidence>
<reference evidence="1 2" key="1">
    <citation type="journal article" date="2019" name="Microorganisms">
        <title>Systematic Affiliation and Genome Analysis of Subtercola vilae DB165(T) with Particular Emphasis on Cold Adaptation of an Isolate from a High-Altitude Cold Volcano Lake.</title>
        <authorList>
            <person name="Villalobos A.S."/>
            <person name="Wiese J."/>
            <person name="Imhoff J.F."/>
            <person name="Dorador C."/>
            <person name="Keller A."/>
            <person name="Hentschel U."/>
        </authorList>
    </citation>
    <scope>NUCLEOTIDE SEQUENCE [LARGE SCALE GENOMIC DNA]</scope>
    <source>
        <strain evidence="1 2">DB165</strain>
    </source>
</reference>
<dbReference type="GO" id="GO:0050532">
    <property type="term" value="F:2-phosphosulfolactate phosphatase activity"/>
    <property type="evidence" value="ECO:0007669"/>
    <property type="project" value="InterPro"/>
</dbReference>
<keyword evidence="2" id="KW-1185">Reference proteome</keyword>
<evidence type="ECO:0000313" key="2">
    <source>
        <dbReference type="Proteomes" id="UP000306192"/>
    </source>
</evidence>
<accession>A0A4T2C6W0</accession>
<protein>
    <recommendedName>
        <fullName evidence="3">2-phosphosulfolactate phosphatase</fullName>
    </recommendedName>
</protein>
<comment type="caution">
    <text evidence="1">The sequence shown here is derived from an EMBL/GenBank/DDBJ whole genome shotgun (WGS) entry which is preliminary data.</text>
</comment>
<dbReference type="RefSeq" id="WP_136641082.1">
    <property type="nucleotide sequence ID" value="NZ_QYRT01000006.1"/>
</dbReference>
<dbReference type="OrthoDB" id="8588453at2"/>
<dbReference type="Proteomes" id="UP000306192">
    <property type="component" value="Unassembled WGS sequence"/>
</dbReference>
<dbReference type="AlphaFoldDB" id="A0A4T2C6W0"/>
<dbReference type="Gene3D" id="3.90.1560.10">
    <property type="entry name" value="ComB-like"/>
    <property type="match status" value="1"/>
</dbReference>
<organism evidence="1 2">
    <name type="scientific">Subtercola vilae</name>
    <dbReference type="NCBI Taxonomy" id="2056433"/>
    <lineage>
        <taxon>Bacteria</taxon>
        <taxon>Bacillati</taxon>
        <taxon>Actinomycetota</taxon>
        <taxon>Actinomycetes</taxon>
        <taxon>Micrococcales</taxon>
        <taxon>Microbacteriaceae</taxon>
        <taxon>Subtercola</taxon>
    </lineage>
</organism>
<name>A0A4T2C6W0_9MICO</name>